<proteinExistence type="predicted"/>
<gene>
    <name evidence="1" type="ORF">HPG69_016568</name>
</gene>
<organism evidence="1 2">
    <name type="scientific">Diceros bicornis minor</name>
    <name type="common">South-central black rhinoceros</name>
    <dbReference type="NCBI Taxonomy" id="77932"/>
    <lineage>
        <taxon>Eukaryota</taxon>
        <taxon>Metazoa</taxon>
        <taxon>Chordata</taxon>
        <taxon>Craniata</taxon>
        <taxon>Vertebrata</taxon>
        <taxon>Euteleostomi</taxon>
        <taxon>Mammalia</taxon>
        <taxon>Eutheria</taxon>
        <taxon>Laurasiatheria</taxon>
        <taxon>Perissodactyla</taxon>
        <taxon>Rhinocerotidae</taxon>
        <taxon>Diceros</taxon>
    </lineage>
</organism>
<name>A0A7J7EYE2_DICBM</name>
<keyword evidence="2" id="KW-1185">Reference proteome</keyword>
<accession>A0A7J7EYE2</accession>
<protein>
    <submittedName>
        <fullName evidence="1">Uncharacterized protein</fullName>
    </submittedName>
</protein>
<dbReference type="Proteomes" id="UP000551758">
    <property type="component" value="Unassembled WGS sequence"/>
</dbReference>
<dbReference type="AlphaFoldDB" id="A0A7J7EYE2"/>
<evidence type="ECO:0000313" key="1">
    <source>
        <dbReference type="EMBL" id="KAF5920717.1"/>
    </source>
</evidence>
<sequence>MTVVNISIGVDNKAEITYLRFRSDFKNAGVGVPVRAGEKRRKTSWRGGSQIRFLTCSWMSCSLLAVAKNRLVSGCRGAPARPACASMGVCAHRTPRRGELT</sequence>
<dbReference type="EMBL" id="JACDTQ010001918">
    <property type="protein sequence ID" value="KAF5920717.1"/>
    <property type="molecule type" value="Genomic_DNA"/>
</dbReference>
<comment type="caution">
    <text evidence="1">The sequence shown here is derived from an EMBL/GenBank/DDBJ whole genome shotgun (WGS) entry which is preliminary data.</text>
</comment>
<reference evidence="1 2" key="1">
    <citation type="journal article" date="2020" name="Mol. Biol. Evol.">
        <title>Interspecific Gene Flow and the Evolution of Specialization in Black and White Rhinoceros.</title>
        <authorList>
            <person name="Moodley Y."/>
            <person name="Westbury M.V."/>
            <person name="Russo I.M."/>
            <person name="Gopalakrishnan S."/>
            <person name="Rakotoarivelo A."/>
            <person name="Olsen R.A."/>
            <person name="Prost S."/>
            <person name="Tunstall T."/>
            <person name="Ryder O.A."/>
            <person name="Dalen L."/>
            <person name="Bruford M.W."/>
        </authorList>
    </citation>
    <scope>NUCLEOTIDE SEQUENCE [LARGE SCALE GENOMIC DNA]</scope>
    <source>
        <strain evidence="1">SBR-YM</strain>
        <tissue evidence="1">Skin</tissue>
    </source>
</reference>
<evidence type="ECO:0000313" key="2">
    <source>
        <dbReference type="Proteomes" id="UP000551758"/>
    </source>
</evidence>